<dbReference type="Proteomes" id="UP000273405">
    <property type="component" value="Unassembled WGS sequence"/>
</dbReference>
<feature type="chain" id="PRO_5017233331" description="DUF2125 domain-containing protein" evidence="1">
    <location>
        <begin position="20"/>
        <end position="460"/>
    </location>
</feature>
<organism evidence="2 3">
    <name type="scientific">Corallococcus sicarius</name>
    <dbReference type="NCBI Taxonomy" id="2316726"/>
    <lineage>
        <taxon>Bacteria</taxon>
        <taxon>Pseudomonadati</taxon>
        <taxon>Myxococcota</taxon>
        <taxon>Myxococcia</taxon>
        <taxon>Myxococcales</taxon>
        <taxon>Cystobacterineae</taxon>
        <taxon>Myxococcaceae</taxon>
        <taxon>Corallococcus</taxon>
    </lineage>
</organism>
<protein>
    <recommendedName>
        <fullName evidence="4">DUF2125 domain-containing protein</fullName>
    </recommendedName>
</protein>
<keyword evidence="3" id="KW-1185">Reference proteome</keyword>
<proteinExistence type="predicted"/>
<dbReference type="AlphaFoldDB" id="A0A3A8MR54"/>
<evidence type="ECO:0000313" key="2">
    <source>
        <dbReference type="EMBL" id="RKH34090.1"/>
    </source>
</evidence>
<accession>A0A3A8MR54</accession>
<dbReference type="RefSeq" id="WP_120629616.1">
    <property type="nucleotide sequence ID" value="NZ_RAWG01000355.1"/>
</dbReference>
<name>A0A3A8MR54_9BACT</name>
<comment type="caution">
    <text evidence="2">The sequence shown here is derived from an EMBL/GenBank/DDBJ whole genome shotgun (WGS) entry which is preliminary data.</text>
</comment>
<feature type="signal peptide" evidence="1">
    <location>
        <begin position="1"/>
        <end position="19"/>
    </location>
</feature>
<sequence length="460" mass="47553">MLALALAATLAAAPAPRVAASTVTVLHIPQLDKLQGLTAFMTRAGASSQMLNPASWSGELHPFLPIDVTRPESLAELGIDATGPLSVSMRQDGRLSCTRVKDAKVFQEATANVLARNGDVKAGTVKGVTTLRASTGMGSFAGYVIKGAEACSFLSTTESDEALRKEAAKLVALKAPAADARMGAVPGVLYVATQQGVFGLDGTANGLKVEGTATKLPLPPFQSQGTSPYGAMAPAGLLFARAQVAPTGVTQAVGSVRDAVQTVCPTCPADQVKGVTDALAKQLTGHLLFGVDSVSVRGSLRKPEVRFFAAKQALAAEVLDPAAVKAALAPLAKFPGAKALEDGYTMEAKGGSVYVRLKGRHLVFGNDSTVTQTVLASLPEKGAPLARAVDFTLDPKKVARALSQVSLMDVMGDDRLAGMFAASSELGPLLAKSERITGSLDSAPNGAHRFWVNWTLPAKP</sequence>
<dbReference type="OrthoDB" id="5379303at2"/>
<evidence type="ECO:0000313" key="3">
    <source>
        <dbReference type="Proteomes" id="UP000273405"/>
    </source>
</evidence>
<dbReference type="EMBL" id="RAWG01000355">
    <property type="protein sequence ID" value="RKH34090.1"/>
    <property type="molecule type" value="Genomic_DNA"/>
</dbReference>
<gene>
    <name evidence="2" type="ORF">D7X12_35360</name>
</gene>
<keyword evidence="1" id="KW-0732">Signal</keyword>
<evidence type="ECO:0008006" key="4">
    <source>
        <dbReference type="Google" id="ProtNLM"/>
    </source>
</evidence>
<reference evidence="3" key="1">
    <citation type="submission" date="2018-09" db="EMBL/GenBank/DDBJ databases">
        <authorList>
            <person name="Livingstone P.G."/>
            <person name="Whitworth D.E."/>
        </authorList>
    </citation>
    <scope>NUCLEOTIDE SEQUENCE [LARGE SCALE GENOMIC DNA]</scope>
    <source>
        <strain evidence="3">CA040B</strain>
    </source>
</reference>
<evidence type="ECO:0000256" key="1">
    <source>
        <dbReference type="SAM" id="SignalP"/>
    </source>
</evidence>